<name>A0A9W4K497_9EURO</name>
<comment type="caution">
    <text evidence="3">The sequence shown here is derived from an EMBL/GenBank/DDBJ whole genome shotgun (WGS) entry which is preliminary data.</text>
</comment>
<feature type="region of interest" description="Disordered" evidence="1">
    <location>
        <begin position="282"/>
        <end position="325"/>
    </location>
</feature>
<dbReference type="OrthoDB" id="1293114at2759"/>
<feature type="compositionally biased region" description="Basic and acidic residues" evidence="1">
    <location>
        <begin position="312"/>
        <end position="325"/>
    </location>
</feature>
<feature type="compositionally biased region" description="Basic and acidic residues" evidence="1">
    <location>
        <begin position="99"/>
        <end position="109"/>
    </location>
</feature>
<keyword evidence="2" id="KW-0812">Transmembrane</keyword>
<evidence type="ECO:0000256" key="2">
    <source>
        <dbReference type="SAM" id="Phobius"/>
    </source>
</evidence>
<gene>
    <name evidence="3" type="ORF">PSALAMII_LOCUS10791</name>
</gene>
<keyword evidence="2" id="KW-1133">Transmembrane helix</keyword>
<keyword evidence="4" id="KW-1185">Reference proteome</keyword>
<evidence type="ECO:0000256" key="1">
    <source>
        <dbReference type="SAM" id="MobiDB-lite"/>
    </source>
</evidence>
<feature type="transmembrane region" description="Helical" evidence="2">
    <location>
        <begin position="41"/>
        <end position="60"/>
    </location>
</feature>
<feature type="region of interest" description="Disordered" evidence="1">
    <location>
        <begin position="337"/>
        <end position="444"/>
    </location>
</feature>
<feature type="compositionally biased region" description="Basic and acidic residues" evidence="1">
    <location>
        <begin position="192"/>
        <end position="202"/>
    </location>
</feature>
<reference evidence="3" key="1">
    <citation type="submission" date="2021-07" db="EMBL/GenBank/DDBJ databases">
        <authorList>
            <person name="Branca A.L. A."/>
        </authorList>
    </citation>
    <scope>NUCLEOTIDE SEQUENCE</scope>
</reference>
<feature type="region of interest" description="Disordered" evidence="1">
    <location>
        <begin position="99"/>
        <end position="124"/>
    </location>
</feature>
<dbReference type="AlphaFoldDB" id="A0A9W4K497"/>
<keyword evidence="2" id="KW-0472">Membrane</keyword>
<accession>A0A9W4K497</accession>
<evidence type="ECO:0000313" key="3">
    <source>
        <dbReference type="EMBL" id="CAG8428405.1"/>
    </source>
</evidence>
<dbReference type="Proteomes" id="UP001152649">
    <property type="component" value="Unassembled WGS sequence"/>
</dbReference>
<evidence type="ECO:0000313" key="4">
    <source>
        <dbReference type="Proteomes" id="UP001152649"/>
    </source>
</evidence>
<protein>
    <submittedName>
        <fullName evidence="3">Uncharacterized protein</fullName>
    </submittedName>
</protein>
<dbReference type="EMBL" id="CAJVPG010000455">
    <property type="protein sequence ID" value="CAG8428405.1"/>
    <property type="molecule type" value="Genomic_DNA"/>
</dbReference>
<feature type="region of interest" description="Disordered" evidence="1">
    <location>
        <begin position="485"/>
        <end position="510"/>
    </location>
</feature>
<feature type="compositionally biased region" description="Low complexity" evidence="1">
    <location>
        <begin position="342"/>
        <end position="358"/>
    </location>
</feature>
<proteinExistence type="predicted"/>
<sequence>MTHVICWPNCPGTTFAWEKKPPISSPSAPHFPPQRRYRSRVLNTCLSFHTCLSFLSFAFFTSQSAWVFRKSFQHIRFPCATASRYTNHHRMWREPAKAEANKTALEKDPTAAARSSIGRRGRAYRSRRSGLLSSFHSQIIDELRGGGSGNQTSVDRFPVRSPILANGTSEDGMTLEESRREAWTRAPPPRQRRSEPSNRESSNRQNRSTRDTLLNNLLASYAPPSGTSGSGSSNPPTYTSTQAYWGLPLSNNPDSPSYGVRLPPLRRTDSYGTELARFLQANMPPEVRDSPANSDGPTWGRLRLDGTTGLGDRQRSPSPDGERETDAWETLLSTITPDATLPSTDSSFASNSASAPASDTRRLIFPVPPPGMSSRHGTLDPYPDNLNPCDFSSSDDEDAPSNPRYTRLRGNSARERERERERERRRRDRNSTLSAHPPLPNITHTISDHYHRQSDEIQQMQVILDRLASREDVPDNWWAAVGVTPTLNRGLSDSLDSTDNEGTSRPPQDM</sequence>
<organism evidence="3 4">
    <name type="scientific">Penicillium salamii</name>
    <dbReference type="NCBI Taxonomy" id="1612424"/>
    <lineage>
        <taxon>Eukaryota</taxon>
        <taxon>Fungi</taxon>
        <taxon>Dikarya</taxon>
        <taxon>Ascomycota</taxon>
        <taxon>Pezizomycotina</taxon>
        <taxon>Eurotiomycetes</taxon>
        <taxon>Eurotiomycetidae</taxon>
        <taxon>Eurotiales</taxon>
        <taxon>Aspergillaceae</taxon>
        <taxon>Penicillium</taxon>
    </lineage>
</organism>
<feature type="compositionally biased region" description="Basic and acidic residues" evidence="1">
    <location>
        <begin position="412"/>
        <end position="422"/>
    </location>
</feature>
<feature type="region of interest" description="Disordered" evidence="1">
    <location>
        <begin position="143"/>
        <end position="260"/>
    </location>
</feature>
<feature type="compositionally biased region" description="Low complexity" evidence="1">
    <location>
        <begin position="219"/>
        <end position="241"/>
    </location>
</feature>